<evidence type="ECO:0000256" key="2">
    <source>
        <dbReference type="ARBA" id="ARBA00022692"/>
    </source>
</evidence>
<keyword evidence="4 5" id="KW-0472">Membrane</keyword>
<dbReference type="PROSITE" id="PS50922">
    <property type="entry name" value="TLC"/>
    <property type="match status" value="1"/>
</dbReference>
<feature type="transmembrane region" description="Helical" evidence="7">
    <location>
        <begin position="189"/>
        <end position="213"/>
    </location>
</feature>
<evidence type="ECO:0000256" key="5">
    <source>
        <dbReference type="PROSITE-ProRule" id="PRU00205"/>
    </source>
</evidence>
<comment type="subcellular location">
    <subcellularLocation>
        <location evidence="1">Membrane</location>
        <topology evidence="1">Multi-pass membrane protein</topology>
    </subcellularLocation>
</comment>
<evidence type="ECO:0000313" key="10">
    <source>
        <dbReference type="Proteomes" id="UP001472866"/>
    </source>
</evidence>
<protein>
    <submittedName>
        <fullName evidence="9">Ceramide synthase</fullName>
    </submittedName>
</protein>
<dbReference type="Pfam" id="PF03798">
    <property type="entry name" value="TRAM_LAG1_CLN8"/>
    <property type="match status" value="1"/>
</dbReference>
<dbReference type="GO" id="GO:0046513">
    <property type="term" value="P:ceramide biosynthetic process"/>
    <property type="evidence" value="ECO:0007669"/>
    <property type="project" value="InterPro"/>
</dbReference>
<feature type="transmembrane region" description="Helical" evidence="7">
    <location>
        <begin position="12"/>
        <end position="31"/>
    </location>
</feature>
<feature type="region of interest" description="Disordered" evidence="6">
    <location>
        <begin position="272"/>
        <end position="300"/>
    </location>
</feature>
<organism evidence="9 10">
    <name type="scientific">Chloropicon roscoffensis</name>
    <dbReference type="NCBI Taxonomy" id="1461544"/>
    <lineage>
        <taxon>Eukaryota</taxon>
        <taxon>Viridiplantae</taxon>
        <taxon>Chlorophyta</taxon>
        <taxon>Chloropicophyceae</taxon>
        <taxon>Chloropicales</taxon>
        <taxon>Chloropicaceae</taxon>
        <taxon>Chloropicon</taxon>
    </lineage>
</organism>
<evidence type="ECO:0000256" key="3">
    <source>
        <dbReference type="ARBA" id="ARBA00022989"/>
    </source>
</evidence>
<feature type="transmembrane region" description="Helical" evidence="7">
    <location>
        <begin position="233"/>
        <end position="256"/>
    </location>
</feature>
<evidence type="ECO:0000313" key="9">
    <source>
        <dbReference type="EMBL" id="WZN63596.1"/>
    </source>
</evidence>
<feature type="transmembrane region" description="Helical" evidence="7">
    <location>
        <begin position="59"/>
        <end position="79"/>
    </location>
</feature>
<evidence type="ECO:0000256" key="1">
    <source>
        <dbReference type="ARBA" id="ARBA00004141"/>
    </source>
</evidence>
<dbReference type="PANTHER" id="PTHR12560:SF0">
    <property type="entry name" value="LD18904P"/>
    <property type="match status" value="1"/>
</dbReference>
<keyword evidence="3 7" id="KW-1133">Transmembrane helix</keyword>
<feature type="domain" description="TLC" evidence="8">
    <location>
        <begin position="1"/>
        <end position="268"/>
    </location>
</feature>
<evidence type="ECO:0000256" key="6">
    <source>
        <dbReference type="SAM" id="MobiDB-lite"/>
    </source>
</evidence>
<dbReference type="AlphaFoldDB" id="A0AAX4PC00"/>
<dbReference type="InterPro" id="IPR016439">
    <property type="entry name" value="Lag1/Lac1-like"/>
</dbReference>
<accession>A0AAX4PC00</accession>
<dbReference type="PANTHER" id="PTHR12560">
    <property type="entry name" value="LONGEVITY ASSURANCE FACTOR 1 LAG1"/>
    <property type="match status" value="1"/>
</dbReference>
<evidence type="ECO:0000259" key="8">
    <source>
        <dbReference type="PROSITE" id="PS50922"/>
    </source>
</evidence>
<sequence length="300" mass="33177">MGGDLFHWERVYTLKFSAWIALGFLGARALANRATAGRLEAYRAKRGIKVSVDKLQEEIWLVACGAALSALSGCLLAYGPTFARGCNLLDTSECYSNVGSSDVPQEIALYYLTEVGWYLSLILKSLAGVGRGDSFVMEFHHVITLALVIWSYVTGFTQAIGVLTFFVFNQSNPLLHFSKLANYAEMTRARCVLFILFAAVFFVSRVLILPAVVIRSTLFEMPLAATPEEWSGAVVYTWYTTNALLLALWALNVWWLRPIVRVIARNVSGVDQGRPQDDTVTRDGKPSEPAAAAKGYKKKN</sequence>
<evidence type="ECO:0000256" key="7">
    <source>
        <dbReference type="SAM" id="Phobius"/>
    </source>
</evidence>
<dbReference type="InterPro" id="IPR006634">
    <property type="entry name" value="TLC-dom"/>
</dbReference>
<dbReference type="Proteomes" id="UP001472866">
    <property type="component" value="Chromosome 08"/>
</dbReference>
<name>A0AAX4PC00_9CHLO</name>
<dbReference type="GO" id="GO:0050291">
    <property type="term" value="F:sphingosine N-acyltransferase activity"/>
    <property type="evidence" value="ECO:0007669"/>
    <property type="project" value="InterPro"/>
</dbReference>
<dbReference type="SMART" id="SM00724">
    <property type="entry name" value="TLC"/>
    <property type="match status" value="1"/>
</dbReference>
<keyword evidence="10" id="KW-1185">Reference proteome</keyword>
<reference evidence="9 10" key="1">
    <citation type="submission" date="2024-03" db="EMBL/GenBank/DDBJ databases">
        <title>Complete genome sequence of the green alga Chloropicon roscoffensis RCC1871.</title>
        <authorList>
            <person name="Lemieux C."/>
            <person name="Pombert J.-F."/>
            <person name="Otis C."/>
            <person name="Turmel M."/>
        </authorList>
    </citation>
    <scope>NUCLEOTIDE SEQUENCE [LARGE SCALE GENOMIC DNA]</scope>
    <source>
        <strain evidence="9 10">RCC1871</strain>
    </source>
</reference>
<dbReference type="EMBL" id="CP151508">
    <property type="protein sequence ID" value="WZN63596.1"/>
    <property type="molecule type" value="Genomic_DNA"/>
</dbReference>
<gene>
    <name evidence="9" type="ORF">HKI87_08g51450</name>
</gene>
<evidence type="ECO:0000256" key="4">
    <source>
        <dbReference type="ARBA" id="ARBA00023136"/>
    </source>
</evidence>
<keyword evidence="2 5" id="KW-0812">Transmembrane</keyword>
<feature type="transmembrane region" description="Helical" evidence="7">
    <location>
        <begin position="142"/>
        <end position="168"/>
    </location>
</feature>
<feature type="compositionally biased region" description="Basic and acidic residues" evidence="6">
    <location>
        <begin position="274"/>
        <end position="286"/>
    </location>
</feature>
<dbReference type="GO" id="GO:0005789">
    <property type="term" value="C:endoplasmic reticulum membrane"/>
    <property type="evidence" value="ECO:0007669"/>
    <property type="project" value="UniProtKB-SubCell"/>
</dbReference>
<proteinExistence type="predicted"/>